<accession>A0ABX9Q2L5</accession>
<dbReference type="EMBL" id="RAWI01001037">
    <property type="protein sequence ID" value="RKH82254.1"/>
    <property type="molecule type" value="Genomic_DNA"/>
</dbReference>
<feature type="non-terminal residue" evidence="2">
    <location>
        <position position="1"/>
    </location>
</feature>
<reference evidence="2 3" key="1">
    <citation type="submission" date="2018-09" db="EMBL/GenBank/DDBJ databases">
        <authorList>
            <person name="Livingstone P.G."/>
            <person name="Whitworth D.E."/>
        </authorList>
    </citation>
    <scope>NUCLEOTIDE SEQUENCE [LARGE SCALE GENOMIC DNA]</scope>
    <source>
        <strain evidence="2 3">CA031B</strain>
    </source>
</reference>
<protein>
    <submittedName>
        <fullName evidence="2">Glycosyltransferase family 2 protein</fullName>
    </submittedName>
</protein>
<feature type="transmembrane region" description="Helical" evidence="1">
    <location>
        <begin position="23"/>
        <end position="41"/>
    </location>
</feature>
<proteinExistence type="predicted"/>
<gene>
    <name evidence="2" type="ORF">D7Y13_42965</name>
</gene>
<keyword evidence="1" id="KW-1133">Transmembrane helix</keyword>
<comment type="caution">
    <text evidence="2">The sequence shown here is derived from an EMBL/GenBank/DDBJ whole genome shotgun (WGS) entry which is preliminary data.</text>
</comment>
<organism evidence="2 3">
    <name type="scientific">Corallococcus praedator</name>
    <dbReference type="NCBI Taxonomy" id="2316724"/>
    <lineage>
        <taxon>Bacteria</taxon>
        <taxon>Pseudomonadati</taxon>
        <taxon>Myxococcota</taxon>
        <taxon>Myxococcia</taxon>
        <taxon>Myxococcales</taxon>
        <taxon>Cystobacterineae</taxon>
        <taxon>Myxococcaceae</taxon>
        <taxon>Corallococcus</taxon>
    </lineage>
</organism>
<keyword evidence="3" id="KW-1185">Reference proteome</keyword>
<keyword evidence="1" id="KW-0472">Membrane</keyword>
<evidence type="ECO:0000313" key="3">
    <source>
        <dbReference type="Proteomes" id="UP000278907"/>
    </source>
</evidence>
<evidence type="ECO:0000313" key="2">
    <source>
        <dbReference type="EMBL" id="RKH82254.1"/>
    </source>
</evidence>
<name>A0ABX9Q2L5_9BACT</name>
<evidence type="ECO:0000256" key="1">
    <source>
        <dbReference type="SAM" id="Phobius"/>
    </source>
</evidence>
<sequence>GKVLFCPQFVMPTSGRRMQKQGFLKMASIYFINYFSILFSGKPITKGYKDIR</sequence>
<keyword evidence="1" id="KW-0812">Transmembrane</keyword>
<dbReference type="Proteomes" id="UP000278907">
    <property type="component" value="Unassembled WGS sequence"/>
</dbReference>